<keyword evidence="11" id="KW-1133">Transmembrane helix</keyword>
<keyword evidence="4" id="KW-0723">Serine/threonine-protein kinase</keyword>
<comment type="catalytic activity">
    <reaction evidence="15">
        <text>L-threonyl-[protein] + ATP = O-phospho-L-threonyl-[protein] + ADP + H(+)</text>
        <dbReference type="Rhea" id="RHEA:46608"/>
        <dbReference type="Rhea" id="RHEA-COMP:11060"/>
        <dbReference type="Rhea" id="RHEA-COMP:11605"/>
        <dbReference type="ChEBI" id="CHEBI:15378"/>
        <dbReference type="ChEBI" id="CHEBI:30013"/>
        <dbReference type="ChEBI" id="CHEBI:30616"/>
        <dbReference type="ChEBI" id="CHEBI:61977"/>
        <dbReference type="ChEBI" id="CHEBI:456216"/>
        <dbReference type="EC" id="2.7.11.1"/>
    </reaction>
</comment>
<dbReference type="SUPFAM" id="SSF56112">
    <property type="entry name" value="Protein kinase-like (PK-like)"/>
    <property type="match status" value="2"/>
</dbReference>
<name>A0A9D4ZIS4_ADICA</name>
<keyword evidence="7" id="KW-0732">Signal</keyword>
<evidence type="ECO:0000313" key="20">
    <source>
        <dbReference type="Proteomes" id="UP000886520"/>
    </source>
</evidence>
<keyword evidence="12" id="KW-0472">Membrane</keyword>
<evidence type="ECO:0000256" key="15">
    <source>
        <dbReference type="ARBA" id="ARBA00047899"/>
    </source>
</evidence>
<evidence type="ECO:0000256" key="10">
    <source>
        <dbReference type="ARBA" id="ARBA00022840"/>
    </source>
</evidence>
<evidence type="ECO:0000256" key="7">
    <source>
        <dbReference type="ARBA" id="ARBA00022729"/>
    </source>
</evidence>
<dbReference type="AlphaFoldDB" id="A0A9D4ZIS4"/>
<evidence type="ECO:0000256" key="1">
    <source>
        <dbReference type="ARBA" id="ARBA00004251"/>
    </source>
</evidence>
<dbReference type="EMBL" id="JABFUD020000010">
    <property type="protein sequence ID" value="KAI5074501.1"/>
    <property type="molecule type" value="Genomic_DNA"/>
</dbReference>
<dbReference type="EC" id="2.7.11.1" evidence="2"/>
<dbReference type="InterPro" id="IPR010632">
    <property type="entry name" value="DUF1221"/>
</dbReference>
<dbReference type="InterPro" id="IPR008271">
    <property type="entry name" value="Ser/Thr_kinase_AS"/>
</dbReference>
<keyword evidence="9" id="KW-0418">Kinase</keyword>
<dbReference type="InterPro" id="IPR000719">
    <property type="entry name" value="Prot_kinase_dom"/>
</dbReference>
<proteinExistence type="predicted"/>
<dbReference type="InterPro" id="IPR051824">
    <property type="entry name" value="LRR_Rcpt-Like_S/T_Kinase"/>
</dbReference>
<dbReference type="Pfam" id="PF07714">
    <property type="entry name" value="PK_Tyr_Ser-Thr"/>
    <property type="match status" value="1"/>
</dbReference>
<dbReference type="InterPro" id="IPR017441">
    <property type="entry name" value="Protein_kinase_ATP_BS"/>
</dbReference>
<dbReference type="OrthoDB" id="4062651at2759"/>
<evidence type="ECO:0000256" key="8">
    <source>
        <dbReference type="ARBA" id="ARBA00022741"/>
    </source>
</evidence>
<feature type="binding site" evidence="17">
    <location>
        <position position="682"/>
    </location>
    <ligand>
        <name>ATP</name>
        <dbReference type="ChEBI" id="CHEBI:30616"/>
    </ligand>
</feature>
<dbReference type="PROSITE" id="PS00108">
    <property type="entry name" value="PROTEIN_KINASE_ST"/>
    <property type="match status" value="2"/>
</dbReference>
<dbReference type="InterPro" id="IPR001245">
    <property type="entry name" value="Ser-Thr/Tyr_kinase_cat_dom"/>
</dbReference>
<dbReference type="GO" id="GO:0005524">
    <property type="term" value="F:ATP binding"/>
    <property type="evidence" value="ECO:0007669"/>
    <property type="project" value="UniProtKB-UniRule"/>
</dbReference>
<dbReference type="Gene3D" id="1.10.510.10">
    <property type="entry name" value="Transferase(Phosphotransferase) domain 1"/>
    <property type="match status" value="2"/>
</dbReference>
<evidence type="ECO:0000313" key="19">
    <source>
        <dbReference type="EMBL" id="KAI5074501.1"/>
    </source>
</evidence>
<evidence type="ECO:0000256" key="14">
    <source>
        <dbReference type="ARBA" id="ARBA00023180"/>
    </source>
</evidence>
<evidence type="ECO:0000256" key="4">
    <source>
        <dbReference type="ARBA" id="ARBA00022527"/>
    </source>
</evidence>
<keyword evidence="10 17" id="KW-0067">ATP-binding</keyword>
<dbReference type="Proteomes" id="UP000886520">
    <property type="component" value="Chromosome 10"/>
</dbReference>
<evidence type="ECO:0000256" key="13">
    <source>
        <dbReference type="ARBA" id="ARBA00023170"/>
    </source>
</evidence>
<comment type="subcellular location">
    <subcellularLocation>
        <location evidence="1">Cell membrane</location>
        <topology evidence="1">Single-pass type I membrane protein</topology>
    </subcellularLocation>
</comment>
<keyword evidence="3" id="KW-1003">Cell membrane</keyword>
<evidence type="ECO:0000256" key="9">
    <source>
        <dbReference type="ARBA" id="ARBA00022777"/>
    </source>
</evidence>
<keyword evidence="6" id="KW-0812">Transmembrane</keyword>
<dbReference type="PANTHER" id="PTHR48006:SF102">
    <property type="entry name" value="LEUCINE-RICH REPEAT-CONTAINING PROTEIN DDB_G0281931-RELATED"/>
    <property type="match status" value="1"/>
</dbReference>
<dbReference type="GO" id="GO:0002229">
    <property type="term" value="P:defense response to oomycetes"/>
    <property type="evidence" value="ECO:0007669"/>
    <property type="project" value="UniProtKB-ARBA"/>
</dbReference>
<feature type="domain" description="Protein kinase" evidence="18">
    <location>
        <begin position="654"/>
        <end position="938"/>
    </location>
</feature>
<dbReference type="Gene3D" id="3.30.200.20">
    <property type="entry name" value="Phosphorylase Kinase, domain 1"/>
    <property type="match status" value="1"/>
</dbReference>
<keyword evidence="14" id="KW-0325">Glycoprotein</keyword>
<evidence type="ECO:0000256" key="5">
    <source>
        <dbReference type="ARBA" id="ARBA00022679"/>
    </source>
</evidence>
<evidence type="ECO:0000259" key="18">
    <source>
        <dbReference type="PROSITE" id="PS50011"/>
    </source>
</evidence>
<sequence>MDCERLCVALQELSSSIQHLASLPSNFVLHRTQCFCLARSYALAVDHVTQQLNHVLSTSNDRSTTLNNILLPCLSELHHSVLQGHKFLQDCSFQDVWVRKALTLALTSEAQDVWLHDLVWCLCVIRHAMRQLFSEITELQDEAFSSLNAIWAEASQKDDSLQLISALNDNIALWEHQLSQNVFPTNSQEEVMGQCCLAKFLLEKLLKENNYDDVSASNDRLLDCLWVDPLQFTIKQSIGHGTYAVVNEVEWYGQRFAQKEFFGVDASFFGKEAAIQARLRHPNVLQLICCTSMPSMHKCSLVTELADMDLKCAIDNRCNRGYDPPFPILTTVDLMLQIAKGMEYLHGLHIMHRDLKSQNLLISYLVSGDNSQGDGRMRVKVADFGMSKAKYASSKYTSLHVGTTYWRAPEVFKYEGKRDSERKYTKKADVYGFALVCYEIFTGKVPFDDGGQLQKLHKRLLRGERPILPTSCPQYLASYIERCWHSNPIKRPSFVQISRMLRHLKGMLLTSASPFFSSALTHRSFSVIEERLEQTIGADWVSTASREVTTKSMTIAFEMFWYKVIENKLSEQGEAAAAKSKQSSAASSRDLVSNYVCSFRWNCCRCLGREQSMVDVEVVGDSAQEDLEIFSYGRLQPLLRVFTYRELDHATKHFDSSSVIGSGGTGCVYKTTLADGQVVAVKVFDSPSRQVLGQGFINELELLGRLRHPNLVPLLGFCCEKDHLLLVYKLMPGGDLDSCRRQGITFTWAQKYNIVRGLASALDFLHNGCSTPVLHRDVKPSNILLDDNLEACLADFGIARPLSNMETHVTTRAIGTQGYIAPEYVATLKLGFEADVYSFGIVVLELACGRRAVEWDAKIPHLVEYAWTLHKQDRLLDAARENISREGHHYDDEELLRLLHLGLVCTQSNPKDRPPMNVVVRVVAKELEAPVPAHLPFYITLDQVHEE</sequence>
<comment type="catalytic activity">
    <reaction evidence="16">
        <text>L-seryl-[protein] + ATP = O-phospho-L-seryl-[protein] + ADP + H(+)</text>
        <dbReference type="Rhea" id="RHEA:17989"/>
        <dbReference type="Rhea" id="RHEA-COMP:9863"/>
        <dbReference type="Rhea" id="RHEA-COMP:11604"/>
        <dbReference type="ChEBI" id="CHEBI:15378"/>
        <dbReference type="ChEBI" id="CHEBI:29999"/>
        <dbReference type="ChEBI" id="CHEBI:30616"/>
        <dbReference type="ChEBI" id="CHEBI:83421"/>
        <dbReference type="ChEBI" id="CHEBI:456216"/>
        <dbReference type="EC" id="2.7.11.1"/>
    </reaction>
</comment>
<dbReference type="PROSITE" id="PS50011">
    <property type="entry name" value="PROTEIN_KINASE_DOM"/>
    <property type="match status" value="2"/>
</dbReference>
<keyword evidence="20" id="KW-1185">Reference proteome</keyword>
<dbReference type="Pfam" id="PF06760">
    <property type="entry name" value="DUF1221"/>
    <property type="match status" value="1"/>
</dbReference>
<dbReference type="GO" id="GO:0004674">
    <property type="term" value="F:protein serine/threonine kinase activity"/>
    <property type="evidence" value="ECO:0007669"/>
    <property type="project" value="UniProtKB-KW"/>
</dbReference>
<dbReference type="PANTHER" id="PTHR48006">
    <property type="entry name" value="LEUCINE-RICH REPEAT-CONTAINING PROTEIN DDB_G0281931-RELATED"/>
    <property type="match status" value="1"/>
</dbReference>
<feature type="domain" description="Protein kinase" evidence="18">
    <location>
        <begin position="232"/>
        <end position="516"/>
    </location>
</feature>
<keyword evidence="13" id="KW-0675">Receptor</keyword>
<dbReference type="GO" id="GO:0005886">
    <property type="term" value="C:plasma membrane"/>
    <property type="evidence" value="ECO:0007669"/>
    <property type="project" value="UniProtKB-SubCell"/>
</dbReference>
<evidence type="ECO:0000256" key="6">
    <source>
        <dbReference type="ARBA" id="ARBA00022692"/>
    </source>
</evidence>
<keyword evidence="8 17" id="KW-0547">Nucleotide-binding</keyword>
<dbReference type="SMART" id="SM00220">
    <property type="entry name" value="S_TKc"/>
    <property type="match status" value="2"/>
</dbReference>
<evidence type="ECO:0000256" key="16">
    <source>
        <dbReference type="ARBA" id="ARBA00048679"/>
    </source>
</evidence>
<dbReference type="Pfam" id="PF00069">
    <property type="entry name" value="Pkinase"/>
    <property type="match status" value="1"/>
</dbReference>
<comment type="caution">
    <text evidence="19">The sequence shown here is derived from an EMBL/GenBank/DDBJ whole genome shotgun (WGS) entry which is preliminary data.</text>
</comment>
<evidence type="ECO:0000256" key="12">
    <source>
        <dbReference type="ARBA" id="ARBA00023136"/>
    </source>
</evidence>
<organism evidence="19 20">
    <name type="scientific">Adiantum capillus-veneris</name>
    <name type="common">Maidenhair fern</name>
    <dbReference type="NCBI Taxonomy" id="13818"/>
    <lineage>
        <taxon>Eukaryota</taxon>
        <taxon>Viridiplantae</taxon>
        <taxon>Streptophyta</taxon>
        <taxon>Embryophyta</taxon>
        <taxon>Tracheophyta</taxon>
        <taxon>Polypodiopsida</taxon>
        <taxon>Polypodiidae</taxon>
        <taxon>Polypodiales</taxon>
        <taxon>Pteridineae</taxon>
        <taxon>Pteridaceae</taxon>
        <taxon>Vittarioideae</taxon>
        <taxon>Adiantum</taxon>
    </lineage>
</organism>
<protein>
    <recommendedName>
        <fullName evidence="2">non-specific serine/threonine protein kinase</fullName>
        <ecNumber evidence="2">2.7.11.1</ecNumber>
    </recommendedName>
</protein>
<dbReference type="InterPro" id="IPR011009">
    <property type="entry name" value="Kinase-like_dom_sf"/>
</dbReference>
<evidence type="ECO:0000256" key="3">
    <source>
        <dbReference type="ARBA" id="ARBA00022475"/>
    </source>
</evidence>
<evidence type="ECO:0000256" key="11">
    <source>
        <dbReference type="ARBA" id="ARBA00022989"/>
    </source>
</evidence>
<reference evidence="19" key="1">
    <citation type="submission" date="2021-01" db="EMBL/GenBank/DDBJ databases">
        <title>Adiantum capillus-veneris genome.</title>
        <authorList>
            <person name="Fang Y."/>
            <person name="Liao Q."/>
        </authorList>
    </citation>
    <scope>NUCLEOTIDE SEQUENCE</scope>
    <source>
        <strain evidence="19">H3</strain>
        <tissue evidence="19">Leaf</tissue>
    </source>
</reference>
<accession>A0A9D4ZIS4</accession>
<keyword evidence="5" id="KW-0808">Transferase</keyword>
<evidence type="ECO:0000256" key="2">
    <source>
        <dbReference type="ARBA" id="ARBA00012513"/>
    </source>
</evidence>
<dbReference type="FunFam" id="1.10.510.10:FF:000240">
    <property type="entry name" value="Lectin-domain containing receptor kinase A4.3"/>
    <property type="match status" value="1"/>
</dbReference>
<dbReference type="PROSITE" id="PS00107">
    <property type="entry name" value="PROTEIN_KINASE_ATP"/>
    <property type="match status" value="1"/>
</dbReference>
<evidence type="ECO:0000256" key="17">
    <source>
        <dbReference type="PROSITE-ProRule" id="PRU10141"/>
    </source>
</evidence>
<gene>
    <name evidence="19" type="ORF">GOP47_0010462</name>
</gene>